<dbReference type="Proteomes" id="UP001500191">
    <property type="component" value="Unassembled WGS sequence"/>
</dbReference>
<keyword evidence="8" id="KW-1185">Reference proteome</keyword>
<evidence type="ECO:0000259" key="5">
    <source>
        <dbReference type="Pfam" id="PF00728"/>
    </source>
</evidence>
<dbReference type="Gene3D" id="3.20.20.80">
    <property type="entry name" value="Glycosidases"/>
    <property type="match status" value="1"/>
</dbReference>
<dbReference type="Pfam" id="PF02838">
    <property type="entry name" value="Glyco_hydro_20b"/>
    <property type="match status" value="1"/>
</dbReference>
<dbReference type="PANTHER" id="PTHR21040">
    <property type="entry name" value="BCDNA.GH04120"/>
    <property type="match status" value="1"/>
</dbReference>
<name>A0ABN1CLW4_9DEIO</name>
<protein>
    <recommendedName>
        <fullName evidence="9">Beta-N-acetylhexosaminidase</fullName>
    </recommendedName>
</protein>
<sequence>MKPISSAVALLSLLCTPLAAAAPVTVTPSTAARLVSPAPGLVPQPRSAQFPTGTLSLNGLGLRAVGSAPELGWAARDLRGEWKARLGATLPDAGAAGPAITVGTLADPALAARAQQAGLLTRDPEGYALWVDAGGAFVVGADDRGAYLGVQTLRQLLTPEGLRFARISDAPALKQRIAMIYLDSNSQAVNDRLIPMLAALKFNAVLIMADYVQWDAARAGGFAHPGGATKAEARRVADLARNHGLEVIPLIETLGHVGWMFYGGKNLDLRQDEGSQSPYAYDTLNPATYDRVILPVLKEAVEVFRPTRLHLGHDEVRSRDRFPARENGKAVGFEQLFVDDLLKLHGYLKSMNVSSMIWHDTAFADAVLGSVPPRLPKDLQVAYWAYSPGTSFPALKTIRDQGFAVLGASWADAGNAEGFARAAQEGGAGGMIQTRWTGYFGNPSIWDGNAEQGVAFVRAAGAFWNPSAPPVADAAPRYRDLYRPEPYRATGGATVNLAPLVTRALTDDEGRGWIGKGADIDLRNLPRGVTRLGRYTFDVSGAVMLRGSRASVRDLPAEVTLDLNRPAAGLVFLHATGWPAASAREVIGRYEIEYADGSRVTQPLEYGRHLRAWTDLLPSSMIPAPVWAGRTGDGLDVNLTALEWVNPRPGVAIRSVRAVSGGGNANLALLGLTVLDPAPATVP</sequence>
<keyword evidence="2" id="KW-0378">Hydrolase</keyword>
<feature type="signal peptide" evidence="4">
    <location>
        <begin position="1"/>
        <end position="21"/>
    </location>
</feature>
<proteinExistence type="inferred from homology"/>
<dbReference type="Pfam" id="PF00728">
    <property type="entry name" value="Glyco_hydro_20"/>
    <property type="match status" value="1"/>
</dbReference>
<dbReference type="Gene3D" id="3.30.379.10">
    <property type="entry name" value="Chitobiase/beta-hexosaminidase domain 2-like"/>
    <property type="match status" value="1"/>
</dbReference>
<organism evidence="7 8">
    <name type="scientific">Deinococcus depolymerans</name>
    <dbReference type="NCBI Taxonomy" id="392408"/>
    <lineage>
        <taxon>Bacteria</taxon>
        <taxon>Thermotogati</taxon>
        <taxon>Deinococcota</taxon>
        <taxon>Deinococci</taxon>
        <taxon>Deinococcales</taxon>
        <taxon>Deinococcaceae</taxon>
        <taxon>Deinococcus</taxon>
    </lineage>
</organism>
<evidence type="ECO:0000256" key="1">
    <source>
        <dbReference type="ARBA" id="ARBA00006285"/>
    </source>
</evidence>
<feature type="domain" description="Beta-hexosaminidase bacterial type N-terminal" evidence="6">
    <location>
        <begin position="39"/>
        <end position="169"/>
    </location>
</feature>
<keyword evidence="4" id="KW-0732">Signal</keyword>
<dbReference type="PANTHER" id="PTHR21040:SF8">
    <property type="entry name" value="BCDNA.GH04120"/>
    <property type="match status" value="1"/>
</dbReference>
<accession>A0ABN1CLW4</accession>
<keyword evidence="3" id="KW-0326">Glycosidase</keyword>
<feature type="chain" id="PRO_5045115477" description="Beta-N-acetylhexosaminidase" evidence="4">
    <location>
        <begin position="22"/>
        <end position="683"/>
    </location>
</feature>
<dbReference type="SUPFAM" id="SSF55545">
    <property type="entry name" value="beta-N-acetylhexosaminidase-like domain"/>
    <property type="match status" value="1"/>
</dbReference>
<dbReference type="RefSeq" id="WP_343760925.1">
    <property type="nucleotide sequence ID" value="NZ_BAAADB010000030.1"/>
</dbReference>
<dbReference type="EMBL" id="BAAADB010000030">
    <property type="protein sequence ID" value="GAA0521779.1"/>
    <property type="molecule type" value="Genomic_DNA"/>
</dbReference>
<dbReference type="InterPro" id="IPR015882">
    <property type="entry name" value="HEX_bac_N"/>
</dbReference>
<feature type="domain" description="Glycoside hydrolase family 20 catalytic" evidence="5">
    <location>
        <begin position="228"/>
        <end position="405"/>
    </location>
</feature>
<evidence type="ECO:0000256" key="2">
    <source>
        <dbReference type="ARBA" id="ARBA00022801"/>
    </source>
</evidence>
<dbReference type="InterPro" id="IPR017853">
    <property type="entry name" value="GH"/>
</dbReference>
<evidence type="ECO:0000259" key="6">
    <source>
        <dbReference type="Pfam" id="PF02838"/>
    </source>
</evidence>
<evidence type="ECO:0000256" key="3">
    <source>
        <dbReference type="ARBA" id="ARBA00023295"/>
    </source>
</evidence>
<comment type="caution">
    <text evidence="7">The sequence shown here is derived from an EMBL/GenBank/DDBJ whole genome shotgun (WGS) entry which is preliminary data.</text>
</comment>
<dbReference type="InterPro" id="IPR029018">
    <property type="entry name" value="Hex-like_dom2"/>
</dbReference>
<evidence type="ECO:0000313" key="8">
    <source>
        <dbReference type="Proteomes" id="UP001500191"/>
    </source>
</evidence>
<comment type="similarity">
    <text evidence="1">Belongs to the glycosyl hydrolase 20 family.</text>
</comment>
<gene>
    <name evidence="7" type="ORF">GCM10008937_31690</name>
</gene>
<reference evidence="7 8" key="1">
    <citation type="journal article" date="2019" name="Int. J. Syst. Evol. Microbiol.">
        <title>The Global Catalogue of Microorganisms (GCM) 10K type strain sequencing project: providing services to taxonomists for standard genome sequencing and annotation.</title>
        <authorList>
            <consortium name="The Broad Institute Genomics Platform"/>
            <consortium name="The Broad Institute Genome Sequencing Center for Infectious Disease"/>
            <person name="Wu L."/>
            <person name="Ma J."/>
        </authorList>
    </citation>
    <scope>NUCLEOTIDE SEQUENCE [LARGE SCALE GENOMIC DNA]</scope>
    <source>
        <strain evidence="7 8">JCM 14368</strain>
    </source>
</reference>
<dbReference type="InterPro" id="IPR015883">
    <property type="entry name" value="Glyco_hydro_20_cat"/>
</dbReference>
<dbReference type="InterPro" id="IPR038901">
    <property type="entry name" value="HEXDC-like"/>
</dbReference>
<evidence type="ECO:0000313" key="7">
    <source>
        <dbReference type="EMBL" id="GAA0521779.1"/>
    </source>
</evidence>
<dbReference type="SUPFAM" id="SSF51445">
    <property type="entry name" value="(Trans)glycosidases"/>
    <property type="match status" value="1"/>
</dbReference>
<evidence type="ECO:0008006" key="9">
    <source>
        <dbReference type="Google" id="ProtNLM"/>
    </source>
</evidence>
<evidence type="ECO:0000256" key="4">
    <source>
        <dbReference type="SAM" id="SignalP"/>
    </source>
</evidence>